<dbReference type="GO" id="GO:0016787">
    <property type="term" value="F:hydrolase activity"/>
    <property type="evidence" value="ECO:0007669"/>
    <property type="project" value="UniProtKB-KW"/>
</dbReference>
<evidence type="ECO:0000256" key="4">
    <source>
        <dbReference type="ARBA" id="ARBA00022801"/>
    </source>
</evidence>
<dbReference type="InterPro" id="IPR015797">
    <property type="entry name" value="NUDIX_hydrolase-like_dom_sf"/>
</dbReference>
<dbReference type="PROSITE" id="PS51462">
    <property type="entry name" value="NUDIX"/>
    <property type="match status" value="1"/>
</dbReference>
<comment type="cofactor">
    <cofactor evidence="1">
        <name>Mn(2+)</name>
        <dbReference type="ChEBI" id="CHEBI:29035"/>
    </cofactor>
</comment>
<evidence type="ECO:0000256" key="3">
    <source>
        <dbReference type="ARBA" id="ARBA00022723"/>
    </source>
</evidence>
<evidence type="ECO:0000256" key="6">
    <source>
        <dbReference type="ARBA" id="ARBA00023211"/>
    </source>
</evidence>
<dbReference type="SUPFAM" id="SSF55811">
    <property type="entry name" value="Nudix"/>
    <property type="match status" value="1"/>
</dbReference>
<dbReference type="CDD" id="cd18870">
    <property type="entry name" value="NUDIX_AcylCoAdiphos_Nudt19"/>
    <property type="match status" value="1"/>
</dbReference>
<evidence type="ECO:0000313" key="8">
    <source>
        <dbReference type="EMBL" id="MEX6634046.1"/>
    </source>
</evidence>
<dbReference type="Proteomes" id="UP001560685">
    <property type="component" value="Unassembled WGS sequence"/>
</dbReference>
<feature type="domain" description="Nudix hydrolase" evidence="7">
    <location>
        <begin position="4"/>
        <end position="201"/>
    </location>
</feature>
<dbReference type="InterPro" id="IPR000086">
    <property type="entry name" value="NUDIX_hydrolase_dom"/>
</dbReference>
<organism evidence="8 9">
    <name type="scientific">Hyphococcus lacteus</name>
    <dbReference type="NCBI Taxonomy" id="3143536"/>
    <lineage>
        <taxon>Bacteria</taxon>
        <taxon>Pseudomonadati</taxon>
        <taxon>Pseudomonadota</taxon>
        <taxon>Alphaproteobacteria</taxon>
        <taxon>Parvularculales</taxon>
        <taxon>Parvularculaceae</taxon>
        <taxon>Hyphococcus</taxon>
    </lineage>
</organism>
<keyword evidence="4 8" id="KW-0378">Hydrolase</keyword>
<dbReference type="EMBL" id="JBEHZE010000001">
    <property type="protein sequence ID" value="MEX6634046.1"/>
    <property type="molecule type" value="Genomic_DNA"/>
</dbReference>
<sequence length="260" mass="29006">MSDIYIPAATILLLREEKSLEVLMVERHADTPFAGGALVFPGGRIDPGDMLRAWADYSTGLDVVPEDQKAPRIAAIREAFEETGILLARRDGVMVGNDVSTELAAWRDVIENDDSQFLEMVRRERLSLAVDALHLYSRWRPPENVTHRRYDTWFFAARVPEGQVAKADGGEALETVWTTPADAITSRDKGERKMIYPTSRNVELLGVSHTIEDVFSFAANRKIEPVVPFLQECGGETLLAIPNDLGYPVTEESLDTAFRS</sequence>
<name>A0ABV3Z5G7_9PROT</name>
<evidence type="ECO:0000259" key="7">
    <source>
        <dbReference type="PROSITE" id="PS51462"/>
    </source>
</evidence>
<evidence type="ECO:0000313" key="9">
    <source>
        <dbReference type="Proteomes" id="UP001560685"/>
    </source>
</evidence>
<dbReference type="EC" id="3.6.-.-" evidence="8"/>
<dbReference type="PANTHER" id="PTHR12318:SF0">
    <property type="entry name" value="ACYL-COENZYME A DIPHOSPHATASE NUDT19"/>
    <property type="match status" value="1"/>
</dbReference>
<keyword evidence="9" id="KW-1185">Reference proteome</keyword>
<gene>
    <name evidence="8" type="ORF">ABFZ84_10850</name>
</gene>
<comment type="caution">
    <text evidence="8">The sequence shown here is derived from an EMBL/GenBank/DDBJ whole genome shotgun (WGS) entry which is preliminary data.</text>
</comment>
<reference evidence="8 9" key="1">
    <citation type="submission" date="2024-05" db="EMBL/GenBank/DDBJ databases">
        <title>Three bacterial strains, DH-69, EH-24, and ECK-19 isolated from coastal sediments.</title>
        <authorList>
            <person name="Ye Y.-Q."/>
            <person name="Du Z.-J."/>
        </authorList>
    </citation>
    <scope>NUCLEOTIDE SEQUENCE [LARGE SCALE GENOMIC DNA]</scope>
    <source>
        <strain evidence="8 9">ECK-19</strain>
    </source>
</reference>
<comment type="cofactor">
    <cofactor evidence="2">
        <name>Mg(2+)</name>
        <dbReference type="ChEBI" id="CHEBI:18420"/>
    </cofactor>
</comment>
<dbReference type="PANTHER" id="PTHR12318">
    <property type="entry name" value="TESTOSTERONE-REGULATED PROTEIN RP2"/>
    <property type="match status" value="1"/>
</dbReference>
<accession>A0ABV3Z5G7</accession>
<protein>
    <submittedName>
        <fullName evidence="8">NUDIX hydrolase</fullName>
        <ecNumber evidence="8">3.6.-.-</ecNumber>
    </submittedName>
</protein>
<dbReference type="RefSeq" id="WP_369314038.1">
    <property type="nucleotide sequence ID" value="NZ_JBEHZE010000001.1"/>
</dbReference>
<evidence type="ECO:0000256" key="1">
    <source>
        <dbReference type="ARBA" id="ARBA00001936"/>
    </source>
</evidence>
<dbReference type="Gene3D" id="3.90.79.10">
    <property type="entry name" value="Nucleoside Triphosphate Pyrophosphohydrolase"/>
    <property type="match status" value="1"/>
</dbReference>
<keyword evidence="3" id="KW-0479">Metal-binding</keyword>
<proteinExistence type="predicted"/>
<evidence type="ECO:0000256" key="2">
    <source>
        <dbReference type="ARBA" id="ARBA00001946"/>
    </source>
</evidence>
<evidence type="ECO:0000256" key="5">
    <source>
        <dbReference type="ARBA" id="ARBA00022842"/>
    </source>
</evidence>
<dbReference type="InterPro" id="IPR039121">
    <property type="entry name" value="NUDT19"/>
</dbReference>
<keyword evidence="6" id="KW-0464">Manganese</keyword>
<dbReference type="Pfam" id="PF00293">
    <property type="entry name" value="NUDIX"/>
    <property type="match status" value="1"/>
</dbReference>
<keyword evidence="5" id="KW-0460">Magnesium</keyword>